<dbReference type="InterPro" id="IPR049326">
    <property type="entry name" value="Rhodopsin_dom_fungi"/>
</dbReference>
<feature type="non-terminal residue" evidence="8">
    <location>
        <position position="1"/>
    </location>
</feature>
<evidence type="ECO:0000256" key="4">
    <source>
        <dbReference type="ARBA" id="ARBA00023136"/>
    </source>
</evidence>
<dbReference type="OrthoDB" id="444631at2759"/>
<feature type="transmembrane region" description="Helical" evidence="6">
    <location>
        <begin position="68"/>
        <end position="92"/>
    </location>
</feature>
<evidence type="ECO:0000313" key="8">
    <source>
        <dbReference type="EMBL" id="PVI08694.1"/>
    </source>
</evidence>
<evidence type="ECO:0000256" key="5">
    <source>
        <dbReference type="ARBA" id="ARBA00038359"/>
    </source>
</evidence>
<evidence type="ECO:0000256" key="1">
    <source>
        <dbReference type="ARBA" id="ARBA00004141"/>
    </source>
</evidence>
<feature type="transmembrane region" description="Helical" evidence="6">
    <location>
        <begin position="138"/>
        <end position="166"/>
    </location>
</feature>
<evidence type="ECO:0000256" key="3">
    <source>
        <dbReference type="ARBA" id="ARBA00022989"/>
    </source>
</evidence>
<organism evidence="8 9">
    <name type="scientific">Periconia macrospinosa</name>
    <dbReference type="NCBI Taxonomy" id="97972"/>
    <lineage>
        <taxon>Eukaryota</taxon>
        <taxon>Fungi</taxon>
        <taxon>Dikarya</taxon>
        <taxon>Ascomycota</taxon>
        <taxon>Pezizomycotina</taxon>
        <taxon>Dothideomycetes</taxon>
        <taxon>Pleosporomycetidae</taxon>
        <taxon>Pleosporales</taxon>
        <taxon>Massarineae</taxon>
        <taxon>Periconiaceae</taxon>
        <taxon>Periconia</taxon>
    </lineage>
</organism>
<evidence type="ECO:0000259" key="7">
    <source>
        <dbReference type="Pfam" id="PF20684"/>
    </source>
</evidence>
<feature type="transmembrane region" description="Helical" evidence="6">
    <location>
        <begin position="24"/>
        <end position="48"/>
    </location>
</feature>
<keyword evidence="3 6" id="KW-1133">Transmembrane helix</keyword>
<evidence type="ECO:0000256" key="2">
    <source>
        <dbReference type="ARBA" id="ARBA00022692"/>
    </source>
</evidence>
<keyword evidence="2 6" id="KW-0812">Transmembrane</keyword>
<feature type="transmembrane region" description="Helical" evidence="6">
    <location>
        <begin position="104"/>
        <end position="126"/>
    </location>
</feature>
<keyword evidence="9" id="KW-1185">Reference proteome</keyword>
<comment type="similarity">
    <text evidence="5">Belongs to the SAT4 family.</text>
</comment>
<accession>A0A2V1EG06</accession>
<keyword evidence="4 6" id="KW-0472">Membrane</keyword>
<sequence>YLTRVSIFLLYYRLFKVYDFSRRLIWTGVVVCTIVTIPYFGVIITRAVRCTESTAILKDTYCLTKTTSTAVVTFGALNMITNFFILFIPIHRFRSLNVDRNKKIGLIGFAAGFLACAFAVVRLVWVCVHFSDLDTLRYALWVGLFTILEVNIALSCNCAIFFLAVWKALK</sequence>
<dbReference type="GO" id="GO:0016020">
    <property type="term" value="C:membrane"/>
    <property type="evidence" value="ECO:0007669"/>
    <property type="project" value="UniProtKB-SubCell"/>
</dbReference>
<feature type="non-terminal residue" evidence="8">
    <location>
        <position position="170"/>
    </location>
</feature>
<dbReference type="EMBL" id="KZ805300">
    <property type="protein sequence ID" value="PVI08694.1"/>
    <property type="molecule type" value="Genomic_DNA"/>
</dbReference>
<dbReference type="AlphaFoldDB" id="A0A2V1EG06"/>
<dbReference type="PANTHER" id="PTHR33048:SF47">
    <property type="entry name" value="INTEGRAL MEMBRANE PROTEIN-RELATED"/>
    <property type="match status" value="1"/>
</dbReference>
<evidence type="ECO:0000313" key="9">
    <source>
        <dbReference type="Proteomes" id="UP000244855"/>
    </source>
</evidence>
<reference evidence="8 9" key="1">
    <citation type="journal article" date="2018" name="Sci. Rep.">
        <title>Comparative genomics provides insights into the lifestyle and reveals functional heterogeneity of dark septate endophytic fungi.</title>
        <authorList>
            <person name="Knapp D.G."/>
            <person name="Nemeth J.B."/>
            <person name="Barry K."/>
            <person name="Hainaut M."/>
            <person name="Henrissat B."/>
            <person name="Johnson J."/>
            <person name="Kuo A."/>
            <person name="Lim J.H.P."/>
            <person name="Lipzen A."/>
            <person name="Nolan M."/>
            <person name="Ohm R.A."/>
            <person name="Tamas L."/>
            <person name="Grigoriev I.V."/>
            <person name="Spatafora J.W."/>
            <person name="Nagy L.G."/>
            <person name="Kovacs G.M."/>
        </authorList>
    </citation>
    <scope>NUCLEOTIDE SEQUENCE [LARGE SCALE GENOMIC DNA]</scope>
    <source>
        <strain evidence="8 9">DSE2036</strain>
    </source>
</reference>
<dbReference type="InterPro" id="IPR052337">
    <property type="entry name" value="SAT4-like"/>
</dbReference>
<protein>
    <recommendedName>
        <fullName evidence="7">Rhodopsin domain-containing protein</fullName>
    </recommendedName>
</protein>
<comment type="subcellular location">
    <subcellularLocation>
        <location evidence="1">Membrane</location>
        <topology evidence="1">Multi-pass membrane protein</topology>
    </subcellularLocation>
</comment>
<proteinExistence type="inferred from homology"/>
<dbReference type="Pfam" id="PF20684">
    <property type="entry name" value="Fung_rhodopsin"/>
    <property type="match status" value="1"/>
</dbReference>
<gene>
    <name evidence="8" type="ORF">DM02DRAFT_471003</name>
</gene>
<name>A0A2V1EG06_9PLEO</name>
<evidence type="ECO:0000256" key="6">
    <source>
        <dbReference type="SAM" id="Phobius"/>
    </source>
</evidence>
<feature type="domain" description="Rhodopsin" evidence="7">
    <location>
        <begin position="2"/>
        <end position="162"/>
    </location>
</feature>
<dbReference type="Proteomes" id="UP000244855">
    <property type="component" value="Unassembled WGS sequence"/>
</dbReference>
<dbReference type="PANTHER" id="PTHR33048">
    <property type="entry name" value="PTH11-LIKE INTEGRAL MEMBRANE PROTEIN (AFU_ORTHOLOGUE AFUA_5G11245)"/>
    <property type="match status" value="1"/>
</dbReference>